<keyword evidence="6 8" id="KW-0460">Magnesium</keyword>
<proteinExistence type="inferred from homology"/>
<dbReference type="EC" id="3.1.-.-" evidence="8"/>
<evidence type="ECO:0000313" key="10">
    <source>
        <dbReference type="EMBL" id="MDN7930452.1"/>
    </source>
</evidence>
<dbReference type="Gene3D" id="3.40.50.1010">
    <property type="entry name" value="5'-nuclease"/>
    <property type="match status" value="1"/>
</dbReference>
<dbReference type="CDD" id="cd18745">
    <property type="entry name" value="PIN_VapC4-5_FitB-like"/>
    <property type="match status" value="1"/>
</dbReference>
<dbReference type="InterPro" id="IPR050556">
    <property type="entry name" value="Type_II_TA_system_RNase"/>
</dbReference>
<dbReference type="PANTHER" id="PTHR33653:SF1">
    <property type="entry name" value="RIBONUCLEASE VAPC2"/>
    <property type="match status" value="1"/>
</dbReference>
<reference evidence="10" key="1">
    <citation type="submission" date="2023-07" db="EMBL/GenBank/DDBJ databases">
        <title>A collection of bacterial strains from the Burkholderia cepacia Research Laboratory and Repository.</title>
        <authorList>
            <person name="Lipuma J."/>
            <person name="Spilker T."/>
            <person name="Caverly L."/>
        </authorList>
    </citation>
    <scope>NUCLEOTIDE SEQUENCE</scope>
    <source>
        <strain evidence="10">AU42020</strain>
    </source>
</reference>
<dbReference type="Pfam" id="PF01850">
    <property type="entry name" value="PIN"/>
    <property type="match status" value="1"/>
</dbReference>
<evidence type="ECO:0000256" key="8">
    <source>
        <dbReference type="HAMAP-Rule" id="MF_00265"/>
    </source>
</evidence>
<feature type="domain" description="PIN" evidence="9">
    <location>
        <begin position="4"/>
        <end position="121"/>
    </location>
</feature>
<evidence type="ECO:0000313" key="11">
    <source>
        <dbReference type="Proteomes" id="UP001171606"/>
    </source>
</evidence>
<keyword evidence="11" id="KW-1185">Reference proteome</keyword>
<evidence type="ECO:0000256" key="5">
    <source>
        <dbReference type="ARBA" id="ARBA00022801"/>
    </source>
</evidence>
<gene>
    <name evidence="8" type="primary">vapC</name>
    <name evidence="10" type="ORF">QZM52_04000</name>
</gene>
<keyword evidence="2 8" id="KW-1277">Toxin-antitoxin system</keyword>
<keyword evidence="3 8" id="KW-0540">Nuclease</keyword>
<evidence type="ECO:0000256" key="3">
    <source>
        <dbReference type="ARBA" id="ARBA00022722"/>
    </source>
</evidence>
<comment type="function">
    <text evidence="8">Toxic component of a toxin-antitoxin (TA) system. An RNase.</text>
</comment>
<name>A0ABT8P6J1_9BURK</name>
<sequence length="146" mass="15919">MKFLPDTHAVIAILKGAPAMLARLRTYRPADFGMPAIVAHEFYYRAYKSRRAAANVARVEALQFEVVSFDAEDAQHAGEIRAQLSAAGTPIGPYDALIAGQARARSLVLVTHNVRGFARVPALQVEDWLDGTRSRSERGLARATAT</sequence>
<dbReference type="InterPro" id="IPR022907">
    <property type="entry name" value="VapC_family"/>
</dbReference>
<accession>A0ABT8P6J1</accession>
<dbReference type="PANTHER" id="PTHR33653">
    <property type="entry name" value="RIBONUCLEASE VAPC2"/>
    <property type="match status" value="1"/>
</dbReference>
<dbReference type="InterPro" id="IPR002716">
    <property type="entry name" value="PIN_dom"/>
</dbReference>
<comment type="similarity">
    <text evidence="7 8">Belongs to the PINc/VapC protein family.</text>
</comment>
<evidence type="ECO:0000256" key="1">
    <source>
        <dbReference type="ARBA" id="ARBA00001946"/>
    </source>
</evidence>
<dbReference type="HAMAP" id="MF_00265">
    <property type="entry name" value="VapC_Nob1"/>
    <property type="match status" value="1"/>
</dbReference>
<dbReference type="SUPFAM" id="SSF88723">
    <property type="entry name" value="PIN domain-like"/>
    <property type="match status" value="1"/>
</dbReference>
<dbReference type="Proteomes" id="UP001171606">
    <property type="component" value="Unassembled WGS sequence"/>
</dbReference>
<evidence type="ECO:0000256" key="2">
    <source>
        <dbReference type="ARBA" id="ARBA00022649"/>
    </source>
</evidence>
<feature type="binding site" evidence="8">
    <location>
        <position position="6"/>
    </location>
    <ligand>
        <name>Mg(2+)</name>
        <dbReference type="ChEBI" id="CHEBI:18420"/>
    </ligand>
</feature>
<keyword evidence="8" id="KW-0800">Toxin</keyword>
<keyword evidence="5 8" id="KW-0378">Hydrolase</keyword>
<comment type="cofactor">
    <cofactor evidence="1 8">
        <name>Mg(2+)</name>
        <dbReference type="ChEBI" id="CHEBI:18420"/>
    </cofactor>
</comment>
<dbReference type="EMBL" id="JAUJSQ010000001">
    <property type="protein sequence ID" value="MDN7930452.1"/>
    <property type="molecule type" value="Genomic_DNA"/>
</dbReference>
<evidence type="ECO:0000256" key="7">
    <source>
        <dbReference type="ARBA" id="ARBA00038093"/>
    </source>
</evidence>
<evidence type="ECO:0000256" key="4">
    <source>
        <dbReference type="ARBA" id="ARBA00022723"/>
    </source>
</evidence>
<keyword evidence="4 8" id="KW-0479">Metal-binding</keyword>
<evidence type="ECO:0000259" key="9">
    <source>
        <dbReference type="Pfam" id="PF01850"/>
    </source>
</evidence>
<organism evidence="10 11">
    <name type="scientific">Burkholderia metallica</name>
    <dbReference type="NCBI Taxonomy" id="488729"/>
    <lineage>
        <taxon>Bacteria</taxon>
        <taxon>Pseudomonadati</taxon>
        <taxon>Pseudomonadota</taxon>
        <taxon>Betaproteobacteria</taxon>
        <taxon>Burkholderiales</taxon>
        <taxon>Burkholderiaceae</taxon>
        <taxon>Burkholderia</taxon>
        <taxon>Burkholderia cepacia complex</taxon>
    </lineage>
</organism>
<protein>
    <recommendedName>
        <fullName evidence="8">Ribonuclease VapC</fullName>
        <shortName evidence="8">RNase VapC</shortName>
        <ecNumber evidence="8">3.1.-.-</ecNumber>
    </recommendedName>
    <alternativeName>
        <fullName evidence="8">Toxin VapC</fullName>
    </alternativeName>
</protein>
<feature type="binding site" evidence="8">
    <location>
        <position position="95"/>
    </location>
    <ligand>
        <name>Mg(2+)</name>
        <dbReference type="ChEBI" id="CHEBI:18420"/>
    </ligand>
</feature>
<dbReference type="RefSeq" id="WP_301754675.1">
    <property type="nucleotide sequence ID" value="NZ_JAUJSQ010000001.1"/>
</dbReference>
<dbReference type="InterPro" id="IPR029060">
    <property type="entry name" value="PIN-like_dom_sf"/>
</dbReference>
<evidence type="ECO:0000256" key="6">
    <source>
        <dbReference type="ARBA" id="ARBA00022842"/>
    </source>
</evidence>
<comment type="caution">
    <text evidence="10">The sequence shown here is derived from an EMBL/GenBank/DDBJ whole genome shotgun (WGS) entry which is preliminary data.</text>
</comment>